<proteinExistence type="predicted"/>
<dbReference type="InterPro" id="IPR002469">
    <property type="entry name" value="Peptidase_S9B_N"/>
</dbReference>
<dbReference type="AlphaFoldDB" id="A0A6C0GIG5"/>
<evidence type="ECO:0000259" key="2">
    <source>
        <dbReference type="Pfam" id="PF00326"/>
    </source>
</evidence>
<gene>
    <name evidence="4" type="ORF">GXP67_14660</name>
</gene>
<dbReference type="Gene3D" id="3.40.50.1820">
    <property type="entry name" value="alpha/beta hydrolase"/>
    <property type="match status" value="1"/>
</dbReference>
<dbReference type="SUPFAM" id="SSF82171">
    <property type="entry name" value="DPP6 N-terminal domain-like"/>
    <property type="match status" value="1"/>
</dbReference>
<keyword evidence="1" id="KW-0732">Signal</keyword>
<sequence length="806" mass="92077">MKKTIFSLLTLLFVAHTFCSAQNATLAPLTVEKIMRDPIQWMGTSPSDINWSEDSKTVYFKWNPDKNKADSLYMISLNKPVPKKVIPVIRRDLPAFTGVYNRTKTQKVFEKSGDIFWMDIKKGTIRQITQTISKEDDPVFSFDEQKILFTREDNLFAWHIADGSTIQLTNFKKGKPKAEDKKSEQDKWLNQDQLAFFEIVKERKVKKDSTEKYTKADKPKAPKEIYVEDKAVASIRLSPDEKFVTYRLTQAAKGVKTAVVPSYVTESGYTEELVARTKVGGVQESYAFFVYDIAQDTVLEVSPQQIPGITDKPDYLKDYPQKATEKKDTSIKKEENRKVVFHGPYWSDNGKQAVVIIRAADNKDRWIMSLDIKTRMLKLLDRQRDEAWVAGPGISGGWTSPGEIGWLGDNQNLWFQSEANGYSHLYTVDVVSGKKLQLTKGKFEVSNVGLSKDKKHFYFVSNEVHPGEKHFYKIPVHGGKAIQLTSGTGAYEPKLSPDEKYIALRYSYSNKPWELYLMENKAGARLKQVTQSTTEEFRSYDWREPELITFTARDGAEVYARLYKPANAKPGGPGVIFVHGAGYLQNAHKFWSQYFREFMFHHLLADNGYTVLDIDYRGSAGYGRDWRIGIYRHMGGKDLTDHMDGARYLIEKQGVDAKRLGIYGGSYGGFITLMALFTQPDVFVAGAALRSVTDWAHYNQGYTSNILNEPHTDSLAYGRSSPLYYAEGLKGHLLMCHGMLDVNVHFQDIVRLSQRLIELKKENWELAVYPMEDHAFVEASSWTDEYKRIFKLFEEKLKGNGMGNKD</sequence>
<dbReference type="GO" id="GO:0006508">
    <property type="term" value="P:proteolysis"/>
    <property type="evidence" value="ECO:0007669"/>
    <property type="project" value="InterPro"/>
</dbReference>
<accession>A0A6C0GIG5</accession>
<feature type="signal peptide" evidence="1">
    <location>
        <begin position="1"/>
        <end position="23"/>
    </location>
</feature>
<dbReference type="Proteomes" id="UP000480178">
    <property type="component" value="Chromosome"/>
</dbReference>
<evidence type="ECO:0000256" key="1">
    <source>
        <dbReference type="SAM" id="SignalP"/>
    </source>
</evidence>
<dbReference type="InterPro" id="IPR001375">
    <property type="entry name" value="Peptidase_S9_cat"/>
</dbReference>
<dbReference type="KEGG" id="rhoz:GXP67_14660"/>
<evidence type="ECO:0000313" key="5">
    <source>
        <dbReference type="Proteomes" id="UP000480178"/>
    </source>
</evidence>
<dbReference type="Gene3D" id="2.140.10.30">
    <property type="entry name" value="Dipeptidylpeptidase IV, N-terminal domain"/>
    <property type="match status" value="2"/>
</dbReference>
<keyword evidence="5" id="KW-1185">Reference proteome</keyword>
<dbReference type="Pfam" id="PF00930">
    <property type="entry name" value="DPPIV_N"/>
    <property type="match status" value="2"/>
</dbReference>
<dbReference type="Pfam" id="PF00326">
    <property type="entry name" value="Peptidase_S9"/>
    <property type="match status" value="1"/>
</dbReference>
<feature type="domain" description="Peptidase S9 prolyl oligopeptidase catalytic" evidence="2">
    <location>
        <begin position="602"/>
        <end position="799"/>
    </location>
</feature>
<feature type="domain" description="Dipeptidylpeptidase IV N-terminal" evidence="3">
    <location>
        <begin position="238"/>
        <end position="513"/>
    </location>
</feature>
<name>A0A6C0GIG5_9BACT</name>
<organism evidence="4 5">
    <name type="scientific">Rhodocytophaga rosea</name>
    <dbReference type="NCBI Taxonomy" id="2704465"/>
    <lineage>
        <taxon>Bacteria</taxon>
        <taxon>Pseudomonadati</taxon>
        <taxon>Bacteroidota</taxon>
        <taxon>Cytophagia</taxon>
        <taxon>Cytophagales</taxon>
        <taxon>Rhodocytophagaceae</taxon>
        <taxon>Rhodocytophaga</taxon>
    </lineage>
</organism>
<dbReference type="PANTHER" id="PTHR11731">
    <property type="entry name" value="PROTEASE FAMILY S9B,C DIPEPTIDYL-PEPTIDASE IV-RELATED"/>
    <property type="match status" value="1"/>
</dbReference>
<dbReference type="SUPFAM" id="SSF53474">
    <property type="entry name" value="alpha/beta-Hydrolases"/>
    <property type="match status" value="1"/>
</dbReference>
<dbReference type="InterPro" id="IPR029058">
    <property type="entry name" value="AB_hydrolase_fold"/>
</dbReference>
<feature type="domain" description="Dipeptidylpeptidase IV N-terminal" evidence="3">
    <location>
        <begin position="112"/>
        <end position="170"/>
    </location>
</feature>
<reference evidence="4 5" key="1">
    <citation type="submission" date="2020-01" db="EMBL/GenBank/DDBJ databases">
        <authorList>
            <person name="Kim M.K."/>
        </authorList>
    </citation>
    <scope>NUCLEOTIDE SEQUENCE [LARGE SCALE GENOMIC DNA]</scope>
    <source>
        <strain evidence="4 5">172606-1</strain>
    </source>
</reference>
<dbReference type="PANTHER" id="PTHR11731:SF193">
    <property type="entry name" value="DIPEPTIDYL PEPTIDASE 9"/>
    <property type="match status" value="1"/>
</dbReference>
<evidence type="ECO:0000313" key="4">
    <source>
        <dbReference type="EMBL" id="QHT67788.1"/>
    </source>
</evidence>
<dbReference type="GO" id="GO:0008239">
    <property type="term" value="F:dipeptidyl-peptidase activity"/>
    <property type="evidence" value="ECO:0007669"/>
    <property type="project" value="TreeGrafter"/>
</dbReference>
<dbReference type="EMBL" id="CP048222">
    <property type="protein sequence ID" value="QHT67788.1"/>
    <property type="molecule type" value="Genomic_DNA"/>
</dbReference>
<evidence type="ECO:0000259" key="3">
    <source>
        <dbReference type="Pfam" id="PF00930"/>
    </source>
</evidence>
<dbReference type="GO" id="GO:0008236">
    <property type="term" value="F:serine-type peptidase activity"/>
    <property type="evidence" value="ECO:0007669"/>
    <property type="project" value="InterPro"/>
</dbReference>
<dbReference type="InterPro" id="IPR050278">
    <property type="entry name" value="Serine_Prot_S9B/DPPIV"/>
</dbReference>
<protein>
    <submittedName>
        <fullName evidence="4">S9 family peptidase</fullName>
    </submittedName>
</protein>
<feature type="chain" id="PRO_5025474042" evidence="1">
    <location>
        <begin position="24"/>
        <end position="806"/>
    </location>
</feature>
<dbReference type="RefSeq" id="WP_162443810.1">
    <property type="nucleotide sequence ID" value="NZ_CP048222.1"/>
</dbReference>